<name>A0ABV7YN26_9ACTN</name>
<evidence type="ECO:0000313" key="2">
    <source>
        <dbReference type="Proteomes" id="UP001595699"/>
    </source>
</evidence>
<organism evidence="1 2">
    <name type="scientific">Tenggerimyces flavus</name>
    <dbReference type="NCBI Taxonomy" id="1708749"/>
    <lineage>
        <taxon>Bacteria</taxon>
        <taxon>Bacillati</taxon>
        <taxon>Actinomycetota</taxon>
        <taxon>Actinomycetes</taxon>
        <taxon>Propionibacteriales</taxon>
        <taxon>Nocardioidaceae</taxon>
        <taxon>Tenggerimyces</taxon>
    </lineage>
</organism>
<comment type="caution">
    <text evidence="1">The sequence shown here is derived from an EMBL/GenBank/DDBJ whole genome shotgun (WGS) entry which is preliminary data.</text>
</comment>
<dbReference type="RefSeq" id="WP_205121064.1">
    <property type="nucleotide sequence ID" value="NZ_JAFBCM010000001.1"/>
</dbReference>
<protein>
    <submittedName>
        <fullName evidence="1">Uncharacterized protein</fullName>
    </submittedName>
</protein>
<accession>A0ABV7YN26</accession>
<reference evidence="2" key="1">
    <citation type="journal article" date="2019" name="Int. J. Syst. Evol. Microbiol.">
        <title>The Global Catalogue of Microorganisms (GCM) 10K type strain sequencing project: providing services to taxonomists for standard genome sequencing and annotation.</title>
        <authorList>
            <consortium name="The Broad Institute Genomics Platform"/>
            <consortium name="The Broad Institute Genome Sequencing Center for Infectious Disease"/>
            <person name="Wu L."/>
            <person name="Ma J."/>
        </authorList>
    </citation>
    <scope>NUCLEOTIDE SEQUENCE [LARGE SCALE GENOMIC DNA]</scope>
    <source>
        <strain evidence="2">CGMCC 4.7241</strain>
    </source>
</reference>
<gene>
    <name evidence="1" type="ORF">ACFOUW_33500</name>
</gene>
<proteinExistence type="predicted"/>
<sequence>MAAFLYLAAGSDLTLADIAAWVDRARALGATDGTPVQLGEPPAAINRSGTSALTIPVTVSKSVLPPA</sequence>
<evidence type="ECO:0000313" key="1">
    <source>
        <dbReference type="EMBL" id="MFC3765792.1"/>
    </source>
</evidence>
<dbReference type="EMBL" id="JBHRZH010000043">
    <property type="protein sequence ID" value="MFC3765792.1"/>
    <property type="molecule type" value="Genomic_DNA"/>
</dbReference>
<dbReference type="Proteomes" id="UP001595699">
    <property type="component" value="Unassembled WGS sequence"/>
</dbReference>
<keyword evidence="2" id="KW-1185">Reference proteome</keyword>